<dbReference type="Proteomes" id="UP000626697">
    <property type="component" value="Unassembled WGS sequence"/>
</dbReference>
<name>A0ABR6CUX6_9BACI</name>
<evidence type="ECO:0000313" key="1">
    <source>
        <dbReference type="EMBL" id="MBA9028833.1"/>
    </source>
</evidence>
<protein>
    <submittedName>
        <fullName evidence="1">Transposase InsO family protein</fullName>
    </submittedName>
</protein>
<keyword evidence="2" id="KW-1185">Reference proteome</keyword>
<sequence>MNNTNTENNEHGLLAYSIILVTNKGEPEAIIHSDQGVHYTHSEYRKRAKDVTSWKLSR</sequence>
<dbReference type="EMBL" id="JACJHX010000019">
    <property type="protein sequence ID" value="MBA9028833.1"/>
    <property type="molecule type" value="Genomic_DNA"/>
</dbReference>
<organism evidence="1 2">
    <name type="scientific">Peribacillus huizhouensis</name>
    <dbReference type="NCBI Taxonomy" id="1501239"/>
    <lineage>
        <taxon>Bacteria</taxon>
        <taxon>Bacillati</taxon>
        <taxon>Bacillota</taxon>
        <taxon>Bacilli</taxon>
        <taxon>Bacillales</taxon>
        <taxon>Bacillaceae</taxon>
        <taxon>Peribacillus</taxon>
    </lineage>
</organism>
<reference evidence="1 2" key="1">
    <citation type="submission" date="2020-08" db="EMBL/GenBank/DDBJ databases">
        <title>Genomic Encyclopedia of Type Strains, Phase IV (KMG-IV): sequencing the most valuable type-strain genomes for metagenomic binning, comparative biology and taxonomic classification.</title>
        <authorList>
            <person name="Goeker M."/>
        </authorList>
    </citation>
    <scope>NUCLEOTIDE SEQUENCE [LARGE SCALE GENOMIC DNA]</scope>
    <source>
        <strain evidence="1 2">DSM 105481</strain>
    </source>
</reference>
<evidence type="ECO:0000313" key="2">
    <source>
        <dbReference type="Proteomes" id="UP000626697"/>
    </source>
</evidence>
<proteinExistence type="predicted"/>
<gene>
    <name evidence="1" type="ORF">HNP81_004154</name>
</gene>
<comment type="caution">
    <text evidence="1">The sequence shown here is derived from an EMBL/GenBank/DDBJ whole genome shotgun (WGS) entry which is preliminary data.</text>
</comment>
<accession>A0ABR6CUX6</accession>